<sequence>MMYTNFESMPFVLTVEDIADTLSIGRNKAYHLVNSGKIKALKLGNHYRIPKENFICFLKEGTDLRA</sequence>
<evidence type="ECO:0000313" key="2">
    <source>
        <dbReference type="EMBL" id="EOQ38711.1"/>
    </source>
</evidence>
<accession>R8W2E2</accession>
<keyword evidence="3" id="KW-1185">Reference proteome</keyword>
<comment type="caution">
    <text evidence="2">The sequence shown here is derived from an EMBL/GenBank/DDBJ whole genome shotgun (WGS) entry which is preliminary data.</text>
</comment>
<protein>
    <submittedName>
        <fullName evidence="2">Excisionase family DNA binding domain-containing protein</fullName>
    </submittedName>
</protein>
<dbReference type="RefSeq" id="WP_016147889.1">
    <property type="nucleotide sequence ID" value="NZ_KB976103.1"/>
</dbReference>
<evidence type="ECO:0000313" key="3">
    <source>
        <dbReference type="Proteomes" id="UP000013981"/>
    </source>
</evidence>
<dbReference type="OrthoDB" id="90266at2"/>
<dbReference type="GO" id="GO:0003677">
    <property type="term" value="F:DNA binding"/>
    <property type="evidence" value="ECO:0007669"/>
    <property type="project" value="InterPro"/>
</dbReference>
<proteinExistence type="predicted"/>
<dbReference type="NCBIfam" id="TIGR01764">
    <property type="entry name" value="excise"/>
    <property type="match status" value="1"/>
</dbReference>
<dbReference type="EMBL" id="AQOB01000004">
    <property type="protein sequence ID" value="EOQ38711.1"/>
    <property type="molecule type" value="Genomic_DNA"/>
</dbReference>
<dbReference type="AlphaFoldDB" id="R8W2E2"/>
<name>R8W2E2_9FIRM</name>
<dbReference type="HOGENOM" id="CLU_140176_16_2_9"/>
<reference evidence="2 3" key="1">
    <citation type="submission" date="2013-01" db="EMBL/GenBank/DDBJ databases">
        <title>The Genome Sequence of Butyricicoccus pullicaecorum 1.2.</title>
        <authorList>
            <consortium name="The Broad Institute Genome Sequencing Platform"/>
            <person name="Earl A."/>
            <person name="Ward D."/>
            <person name="Feldgarden M."/>
            <person name="Gevers D."/>
            <person name="Van Immerseel F."/>
            <person name="Eeckhaut V."/>
            <person name="Walker B."/>
            <person name="Young S.K."/>
            <person name="Zeng Q."/>
            <person name="Gargeya S."/>
            <person name="Fitzgerald M."/>
            <person name="Haas B."/>
            <person name="Abouelleil A."/>
            <person name="Alvarado L."/>
            <person name="Arachchi H.M."/>
            <person name="Berlin A.M."/>
            <person name="Chapman S.B."/>
            <person name="Dewar J."/>
            <person name="Goldberg J."/>
            <person name="Griggs A."/>
            <person name="Gujja S."/>
            <person name="Hansen M."/>
            <person name="Howarth C."/>
            <person name="Imamovic A."/>
            <person name="Larimer J."/>
            <person name="McCowan C."/>
            <person name="Murphy C."/>
            <person name="Neiman D."/>
            <person name="Pearson M."/>
            <person name="Priest M."/>
            <person name="Roberts A."/>
            <person name="Saif S."/>
            <person name="Shea T."/>
            <person name="Sisk P."/>
            <person name="Sykes S."/>
            <person name="Wortman J."/>
            <person name="Nusbaum C."/>
            <person name="Birren B."/>
        </authorList>
    </citation>
    <scope>NUCLEOTIDE SEQUENCE [LARGE SCALE GENOMIC DNA]</scope>
    <source>
        <strain evidence="2 3">1.2</strain>
    </source>
</reference>
<organism evidence="2 3">
    <name type="scientific">Butyricicoccus pullicaecorum 1.2</name>
    <dbReference type="NCBI Taxonomy" id="1203606"/>
    <lineage>
        <taxon>Bacteria</taxon>
        <taxon>Bacillati</taxon>
        <taxon>Bacillota</taxon>
        <taxon>Clostridia</taxon>
        <taxon>Eubacteriales</taxon>
        <taxon>Butyricicoccaceae</taxon>
        <taxon>Butyricicoccus</taxon>
    </lineage>
</organism>
<dbReference type="InterPro" id="IPR010093">
    <property type="entry name" value="SinI_DNA-bd"/>
</dbReference>
<dbReference type="InterPro" id="IPR041657">
    <property type="entry name" value="HTH_17"/>
</dbReference>
<dbReference type="Proteomes" id="UP000013981">
    <property type="component" value="Unassembled WGS sequence"/>
</dbReference>
<gene>
    <name evidence="2" type="ORF">HMPREF1526_01752</name>
</gene>
<feature type="domain" description="Helix-turn-helix" evidence="1">
    <location>
        <begin position="12"/>
        <end position="60"/>
    </location>
</feature>
<evidence type="ECO:0000259" key="1">
    <source>
        <dbReference type="Pfam" id="PF12728"/>
    </source>
</evidence>
<dbReference type="Pfam" id="PF12728">
    <property type="entry name" value="HTH_17"/>
    <property type="match status" value="1"/>
</dbReference>